<dbReference type="PANTHER" id="PTHR10984">
    <property type="entry name" value="ENDOPLASMIC RETICULUM-GOLGI INTERMEDIATE COMPARTMENT PROTEIN"/>
    <property type="match status" value="1"/>
</dbReference>
<organism evidence="8 9">
    <name type="scientific">Terfezia boudieri ATCC MYA-4762</name>
    <dbReference type="NCBI Taxonomy" id="1051890"/>
    <lineage>
        <taxon>Eukaryota</taxon>
        <taxon>Fungi</taxon>
        <taxon>Dikarya</taxon>
        <taxon>Ascomycota</taxon>
        <taxon>Pezizomycotina</taxon>
        <taxon>Pezizomycetes</taxon>
        <taxon>Pezizales</taxon>
        <taxon>Pezizaceae</taxon>
        <taxon>Terfezia</taxon>
    </lineage>
</organism>
<evidence type="ECO:0000256" key="1">
    <source>
        <dbReference type="ARBA" id="ARBA00004370"/>
    </source>
</evidence>
<dbReference type="GO" id="GO:0006888">
    <property type="term" value="P:endoplasmic reticulum to Golgi vesicle-mediated transport"/>
    <property type="evidence" value="ECO:0007669"/>
    <property type="project" value="UniProtKB-UniRule"/>
</dbReference>
<dbReference type="InterPro" id="IPR012936">
    <property type="entry name" value="Erv_C"/>
</dbReference>
<dbReference type="GO" id="GO:0033116">
    <property type="term" value="C:endoplasmic reticulum-Golgi intermediate compartment membrane"/>
    <property type="evidence" value="ECO:0007669"/>
    <property type="project" value="UniProtKB-SubCell"/>
</dbReference>
<dbReference type="Pfam" id="PF13850">
    <property type="entry name" value="ERGIC_N"/>
    <property type="match status" value="1"/>
</dbReference>
<evidence type="ECO:0000313" key="9">
    <source>
        <dbReference type="Proteomes" id="UP000267821"/>
    </source>
</evidence>
<dbReference type="GO" id="GO:0030134">
    <property type="term" value="C:COPII-coated ER to Golgi transport vesicle"/>
    <property type="evidence" value="ECO:0007669"/>
    <property type="project" value="TreeGrafter"/>
</dbReference>
<evidence type="ECO:0000256" key="3">
    <source>
        <dbReference type="ARBA" id="ARBA00022989"/>
    </source>
</evidence>
<dbReference type="OrthoDB" id="5541786at2759"/>
<keyword evidence="2 5" id="KW-0812">Transmembrane</keyword>
<keyword evidence="3 5" id="KW-1133">Transmembrane helix</keyword>
<keyword evidence="4 5" id="KW-0472">Membrane</keyword>
<comment type="subcellular location">
    <subcellularLocation>
        <location evidence="5">Endoplasmic reticulum membrane</location>
        <topology evidence="5">Multi-pass membrane protein</topology>
    </subcellularLocation>
    <subcellularLocation>
        <location evidence="5">Endoplasmic reticulum-Golgi intermediate compartment membrane</location>
        <topology evidence="5">Multi-pass membrane protein</topology>
    </subcellularLocation>
    <subcellularLocation>
        <location evidence="5">Golgi apparatus membrane</location>
        <topology evidence="5">Multi-pass membrane protein</topology>
    </subcellularLocation>
    <subcellularLocation>
        <location evidence="1">Membrane</location>
    </subcellularLocation>
</comment>
<protein>
    <recommendedName>
        <fullName evidence="5">Endoplasmic reticulum-Golgi intermediate compartment protein</fullName>
    </recommendedName>
</protein>
<dbReference type="InParanoid" id="A0A3N4LN29"/>
<dbReference type="GO" id="GO:0000139">
    <property type="term" value="C:Golgi membrane"/>
    <property type="evidence" value="ECO:0007669"/>
    <property type="project" value="UniProtKB-SubCell"/>
</dbReference>
<keyword evidence="5" id="KW-0333">Golgi apparatus</keyword>
<dbReference type="Proteomes" id="UP000267821">
    <property type="component" value="Unassembled WGS sequence"/>
</dbReference>
<keyword evidence="5" id="KW-0256">Endoplasmic reticulum</keyword>
<dbReference type="FunCoup" id="A0A3N4LN29">
    <property type="interactions" value="362"/>
</dbReference>
<dbReference type="STRING" id="1051890.A0A3N4LN29"/>
<name>A0A3N4LN29_9PEZI</name>
<dbReference type="InterPro" id="IPR045888">
    <property type="entry name" value="Erv"/>
</dbReference>
<evidence type="ECO:0000256" key="2">
    <source>
        <dbReference type="ARBA" id="ARBA00022692"/>
    </source>
</evidence>
<feature type="domain" description="Endoplasmic reticulum vesicle transporter N-terminal" evidence="7">
    <location>
        <begin position="20"/>
        <end position="107"/>
    </location>
</feature>
<dbReference type="GO" id="GO:0005789">
    <property type="term" value="C:endoplasmic reticulum membrane"/>
    <property type="evidence" value="ECO:0007669"/>
    <property type="project" value="UniProtKB-SubCell"/>
</dbReference>
<dbReference type="InterPro" id="IPR039542">
    <property type="entry name" value="Erv_N"/>
</dbReference>
<reference evidence="8 9" key="1">
    <citation type="journal article" date="2018" name="Nat. Ecol. Evol.">
        <title>Pezizomycetes genomes reveal the molecular basis of ectomycorrhizal truffle lifestyle.</title>
        <authorList>
            <person name="Murat C."/>
            <person name="Payen T."/>
            <person name="Noel B."/>
            <person name="Kuo A."/>
            <person name="Morin E."/>
            <person name="Chen J."/>
            <person name="Kohler A."/>
            <person name="Krizsan K."/>
            <person name="Balestrini R."/>
            <person name="Da Silva C."/>
            <person name="Montanini B."/>
            <person name="Hainaut M."/>
            <person name="Levati E."/>
            <person name="Barry K.W."/>
            <person name="Belfiori B."/>
            <person name="Cichocki N."/>
            <person name="Clum A."/>
            <person name="Dockter R.B."/>
            <person name="Fauchery L."/>
            <person name="Guy J."/>
            <person name="Iotti M."/>
            <person name="Le Tacon F."/>
            <person name="Lindquist E.A."/>
            <person name="Lipzen A."/>
            <person name="Malagnac F."/>
            <person name="Mello A."/>
            <person name="Molinier V."/>
            <person name="Miyauchi S."/>
            <person name="Poulain J."/>
            <person name="Riccioni C."/>
            <person name="Rubini A."/>
            <person name="Sitrit Y."/>
            <person name="Splivallo R."/>
            <person name="Traeger S."/>
            <person name="Wang M."/>
            <person name="Zifcakova L."/>
            <person name="Wipf D."/>
            <person name="Zambonelli A."/>
            <person name="Paolocci F."/>
            <person name="Nowrousian M."/>
            <person name="Ottonello S."/>
            <person name="Baldrian P."/>
            <person name="Spatafora J.W."/>
            <person name="Henrissat B."/>
            <person name="Nagy L.G."/>
            <person name="Aury J.M."/>
            <person name="Wincker P."/>
            <person name="Grigoriev I.V."/>
            <person name="Bonfante P."/>
            <person name="Martin F.M."/>
        </authorList>
    </citation>
    <scope>NUCLEOTIDE SEQUENCE [LARGE SCALE GENOMIC DNA]</scope>
    <source>
        <strain evidence="8 9">ATCC MYA-4762</strain>
    </source>
</reference>
<evidence type="ECO:0000259" key="7">
    <source>
        <dbReference type="Pfam" id="PF13850"/>
    </source>
</evidence>
<feature type="domain" description="Endoplasmic reticulum vesicle transporter C-terminal" evidence="6">
    <location>
        <begin position="160"/>
        <end position="320"/>
    </location>
</feature>
<evidence type="ECO:0000313" key="8">
    <source>
        <dbReference type="EMBL" id="RPB22732.1"/>
    </source>
</evidence>
<sequence>MDVFDEKDFGEKSGSFSATVKTFDAFPKTRPSYAIRTSRGGAMFLLVSIACILLVWAEFGVYLDGIQEQHFTVDNTVGKHLQINVDITVAMSCDNLHVNVQDAVGDWILAGKVLRKETTRWYPKGMHKLARDRSEGSDDLYDVLGKGGRGGWRSTAVWKGKGEEGCRIFGSMEVNKVQGDFHITAKGHGYKDAGNHVDHNAFNFSHYVNELSFGEFYPKLINPMDGVVAVTKEHFFKYQYFLSLVPTHYHSTNSLRTLSTNQYAVTEQSQEVSHMDIPGIFFKFDIEPVSLSITDSRTPLLSFIVRMINIVGGVMVSGGWIYGLWEAVMGGVMGRVRSGSRRGAGMIGVPRGSFE</sequence>
<dbReference type="AlphaFoldDB" id="A0A3N4LN29"/>
<feature type="transmembrane region" description="Helical" evidence="5">
    <location>
        <begin position="300"/>
        <end position="325"/>
    </location>
</feature>
<keyword evidence="5" id="KW-0931">ER-Golgi transport</keyword>
<gene>
    <name evidence="8" type="ORF">L211DRAFT_826677</name>
</gene>
<evidence type="ECO:0000259" key="6">
    <source>
        <dbReference type="Pfam" id="PF07970"/>
    </source>
</evidence>
<dbReference type="EMBL" id="ML121550">
    <property type="protein sequence ID" value="RPB22732.1"/>
    <property type="molecule type" value="Genomic_DNA"/>
</dbReference>
<feature type="transmembrane region" description="Helical" evidence="5">
    <location>
        <begin position="42"/>
        <end position="63"/>
    </location>
</feature>
<evidence type="ECO:0000256" key="4">
    <source>
        <dbReference type="ARBA" id="ARBA00023136"/>
    </source>
</evidence>
<evidence type="ECO:0000256" key="5">
    <source>
        <dbReference type="RuleBase" id="RU369013"/>
    </source>
</evidence>
<dbReference type="GO" id="GO:0006890">
    <property type="term" value="P:retrograde vesicle-mediated transport, Golgi to endoplasmic reticulum"/>
    <property type="evidence" value="ECO:0007669"/>
    <property type="project" value="TreeGrafter"/>
</dbReference>
<comment type="function">
    <text evidence="5">Plays a role in transport between endoplasmic reticulum and Golgi.</text>
</comment>
<accession>A0A3N4LN29</accession>
<dbReference type="Pfam" id="PF07970">
    <property type="entry name" value="COPIIcoated_ERV"/>
    <property type="match status" value="1"/>
</dbReference>
<dbReference type="PANTHER" id="PTHR10984:SF81">
    <property type="entry name" value="ER-DERIVED VESICLES PROTEIN ERV41"/>
    <property type="match status" value="1"/>
</dbReference>
<comment type="similarity">
    <text evidence="5">Belongs to the ERGIC family.</text>
</comment>
<keyword evidence="9" id="KW-1185">Reference proteome</keyword>
<proteinExistence type="inferred from homology"/>
<keyword evidence="5" id="KW-0813">Transport</keyword>